<name>A0ABD2C5K1_VESSQ</name>
<comment type="caution">
    <text evidence="1">The sequence shown here is derived from an EMBL/GenBank/DDBJ whole genome shotgun (WGS) entry which is preliminary data.</text>
</comment>
<reference evidence="1 2" key="1">
    <citation type="journal article" date="2024" name="Ann. Entomol. Soc. Am.">
        <title>Genomic analyses of the southern and eastern yellowjacket wasps (Hymenoptera: Vespidae) reveal evolutionary signatures of social life.</title>
        <authorList>
            <person name="Catto M.A."/>
            <person name="Caine P.B."/>
            <person name="Orr S.E."/>
            <person name="Hunt B.G."/>
            <person name="Goodisman M.A.D."/>
        </authorList>
    </citation>
    <scope>NUCLEOTIDE SEQUENCE [LARGE SCALE GENOMIC DNA]</scope>
    <source>
        <strain evidence="1">233</strain>
        <tissue evidence="1">Head and thorax</tissue>
    </source>
</reference>
<keyword evidence="2" id="KW-1185">Reference proteome</keyword>
<dbReference type="EMBL" id="JAUDFV010000020">
    <property type="protein sequence ID" value="KAL2740325.1"/>
    <property type="molecule type" value="Genomic_DNA"/>
</dbReference>
<organism evidence="1 2">
    <name type="scientific">Vespula squamosa</name>
    <name type="common">Southern yellow jacket</name>
    <name type="synonym">Wasp</name>
    <dbReference type="NCBI Taxonomy" id="30214"/>
    <lineage>
        <taxon>Eukaryota</taxon>
        <taxon>Metazoa</taxon>
        <taxon>Ecdysozoa</taxon>
        <taxon>Arthropoda</taxon>
        <taxon>Hexapoda</taxon>
        <taxon>Insecta</taxon>
        <taxon>Pterygota</taxon>
        <taxon>Neoptera</taxon>
        <taxon>Endopterygota</taxon>
        <taxon>Hymenoptera</taxon>
        <taxon>Apocrita</taxon>
        <taxon>Aculeata</taxon>
        <taxon>Vespoidea</taxon>
        <taxon>Vespidae</taxon>
        <taxon>Vespinae</taxon>
        <taxon>Vespula</taxon>
    </lineage>
</organism>
<proteinExistence type="predicted"/>
<sequence length="187" mass="21627">MENQSRPVEFGVSRLRIKILNFSGDSSNYIECIETFARKRENEKQKRETCDIGSREMDVPEKGNLGESRTIYGVGILSKCVKEEVLSNVFTLEEYDLYPLGQVTGNSRTRLEGAKGPLKLRKSILEPDPDTKNLVAYRVFALALTSSVYRFLRAEINREREISFHLIINDYRNITIFLNKQNHFLEK</sequence>
<accession>A0ABD2C5K1</accession>
<dbReference type="AlphaFoldDB" id="A0ABD2C5K1"/>
<protein>
    <submittedName>
        <fullName evidence="1">Uncharacterized protein</fullName>
    </submittedName>
</protein>
<evidence type="ECO:0000313" key="1">
    <source>
        <dbReference type="EMBL" id="KAL2740325.1"/>
    </source>
</evidence>
<evidence type="ECO:0000313" key="2">
    <source>
        <dbReference type="Proteomes" id="UP001607302"/>
    </source>
</evidence>
<gene>
    <name evidence="1" type="ORF">V1478_000466</name>
</gene>
<dbReference type="Proteomes" id="UP001607302">
    <property type="component" value="Unassembled WGS sequence"/>
</dbReference>